<dbReference type="SMART" id="SM00530">
    <property type="entry name" value="HTH_XRE"/>
    <property type="match status" value="1"/>
</dbReference>
<dbReference type="PROSITE" id="PS50943">
    <property type="entry name" value="HTH_CROC1"/>
    <property type="match status" value="1"/>
</dbReference>
<dbReference type="Gene3D" id="1.10.260.40">
    <property type="entry name" value="lambda repressor-like DNA-binding domains"/>
    <property type="match status" value="1"/>
</dbReference>
<dbReference type="Pfam" id="PF13560">
    <property type="entry name" value="HTH_31"/>
    <property type="match status" value="1"/>
</dbReference>
<comment type="caution">
    <text evidence="3">The sequence shown here is derived from an EMBL/GenBank/DDBJ whole genome shotgun (WGS) entry which is preliminary data.</text>
</comment>
<dbReference type="GO" id="GO:0003677">
    <property type="term" value="F:DNA binding"/>
    <property type="evidence" value="ECO:0007669"/>
    <property type="project" value="InterPro"/>
</dbReference>
<feature type="domain" description="HTH cro/C1-type" evidence="2">
    <location>
        <begin position="28"/>
        <end position="82"/>
    </location>
</feature>
<dbReference type="CDD" id="cd00093">
    <property type="entry name" value="HTH_XRE"/>
    <property type="match status" value="1"/>
</dbReference>
<evidence type="ECO:0000259" key="2">
    <source>
        <dbReference type="PROSITE" id="PS50943"/>
    </source>
</evidence>
<evidence type="ECO:0000313" key="3">
    <source>
        <dbReference type="EMBL" id="KFI50180.1"/>
    </source>
</evidence>
<dbReference type="GO" id="GO:0016853">
    <property type="term" value="F:isomerase activity"/>
    <property type="evidence" value="ECO:0007669"/>
    <property type="project" value="UniProtKB-KW"/>
</dbReference>
<organism evidence="3 4">
    <name type="scientific">Bifidobacterium biavatii DSM 23969</name>
    <dbReference type="NCBI Taxonomy" id="1437608"/>
    <lineage>
        <taxon>Bacteria</taxon>
        <taxon>Bacillati</taxon>
        <taxon>Actinomycetota</taxon>
        <taxon>Actinomycetes</taxon>
        <taxon>Bifidobacteriales</taxon>
        <taxon>Bifidobacteriaceae</taxon>
        <taxon>Bifidobacterium</taxon>
    </lineage>
</organism>
<keyword evidence="3" id="KW-0413">Isomerase</keyword>
<dbReference type="Proteomes" id="UP000029108">
    <property type="component" value="Unassembled WGS sequence"/>
</dbReference>
<dbReference type="EMBL" id="JGYN01000017">
    <property type="protein sequence ID" value="KFI50180.1"/>
    <property type="molecule type" value="Genomic_DNA"/>
</dbReference>
<feature type="region of interest" description="Disordered" evidence="1">
    <location>
        <begin position="118"/>
        <end position="139"/>
    </location>
</feature>
<name>A0A086ZUI0_9BIFI</name>
<dbReference type="AlphaFoldDB" id="A0A086ZUI0"/>
<sequence length="173" mass="19095">MTMVDPVRVAAPAESEEDRAEEVLRYNIRKYLSALGISQNTMAKALGWTSGGFSQTMTGRTQFKYKQVIAIAKYLGVTLDDLADDTYYRQDEELIKRIRESDAAFVAMIKERGLNKDGATSSEEVVSSNDADNKKGTGAASRPRFLIMPEMVPSVGHGLSVPLVGLEPTLRRF</sequence>
<feature type="compositionally biased region" description="Polar residues" evidence="1">
    <location>
        <begin position="118"/>
        <end position="130"/>
    </location>
</feature>
<evidence type="ECO:0000256" key="1">
    <source>
        <dbReference type="SAM" id="MobiDB-lite"/>
    </source>
</evidence>
<dbReference type="InterPro" id="IPR010982">
    <property type="entry name" value="Lambda_DNA-bd_dom_sf"/>
</dbReference>
<dbReference type="SUPFAM" id="SSF47413">
    <property type="entry name" value="lambda repressor-like DNA-binding domains"/>
    <property type="match status" value="1"/>
</dbReference>
<proteinExistence type="predicted"/>
<keyword evidence="4" id="KW-1185">Reference proteome</keyword>
<dbReference type="InterPro" id="IPR001387">
    <property type="entry name" value="Cro/C1-type_HTH"/>
</dbReference>
<reference evidence="3 4" key="1">
    <citation type="submission" date="2014-03" db="EMBL/GenBank/DDBJ databases">
        <title>Genomics of Bifidobacteria.</title>
        <authorList>
            <person name="Ventura M."/>
            <person name="Milani C."/>
            <person name="Lugli G.A."/>
        </authorList>
    </citation>
    <scope>NUCLEOTIDE SEQUENCE [LARGE SCALE GENOMIC DNA]</scope>
    <source>
        <strain evidence="3 4">DSM 23969</strain>
    </source>
</reference>
<evidence type="ECO:0000313" key="4">
    <source>
        <dbReference type="Proteomes" id="UP000029108"/>
    </source>
</evidence>
<accession>A0A086ZUI0</accession>
<gene>
    <name evidence="3" type="ORF">BBIA_1662</name>
</gene>
<protein>
    <submittedName>
        <fullName evidence="3">Peptidyl-prolyl cis-trans isomerase</fullName>
    </submittedName>
</protein>